<dbReference type="FunFam" id="1.10.12.10:FF:000001">
    <property type="entry name" value="Probable enoyl-CoA hydratase, mitochondrial"/>
    <property type="match status" value="1"/>
</dbReference>
<dbReference type="RefSeq" id="WP_048513079.1">
    <property type="nucleotide sequence ID" value="NZ_FUXD01000010.1"/>
</dbReference>
<dbReference type="PANTHER" id="PTHR11941:SF54">
    <property type="entry name" value="ENOYL-COA HYDRATASE, MITOCHONDRIAL"/>
    <property type="match status" value="1"/>
</dbReference>
<dbReference type="InterPro" id="IPR014748">
    <property type="entry name" value="Enoyl-CoA_hydra_C"/>
</dbReference>
<dbReference type="InterPro" id="IPR001753">
    <property type="entry name" value="Enoyl-CoA_hydra/iso"/>
</dbReference>
<comment type="similarity">
    <text evidence="1">Belongs to the enoyl-CoA hydratase/isomerase family.</text>
</comment>
<protein>
    <submittedName>
        <fullName evidence="3">Crotonase</fullName>
    </submittedName>
</protein>
<evidence type="ECO:0000313" key="4">
    <source>
        <dbReference type="Proteomes" id="UP000036503"/>
    </source>
</evidence>
<evidence type="ECO:0000313" key="3">
    <source>
        <dbReference type="EMBL" id="KMO87625.1"/>
    </source>
</evidence>
<dbReference type="SUPFAM" id="SSF52096">
    <property type="entry name" value="ClpP/crotonase"/>
    <property type="match status" value="1"/>
</dbReference>
<dbReference type="STRING" id="39029.BSR42_01060"/>
<proteinExistence type="inferred from homology"/>
<evidence type="ECO:0000256" key="1">
    <source>
        <dbReference type="ARBA" id="ARBA00005254"/>
    </source>
</evidence>
<accession>A0A0J6WVT7</accession>
<dbReference type="PATRIC" id="fig|1122219.3.peg.1129"/>
<evidence type="ECO:0000256" key="2">
    <source>
        <dbReference type="ARBA" id="ARBA00023239"/>
    </source>
</evidence>
<dbReference type="FunCoup" id="A0A0J6WVT7">
    <property type="interactions" value="343"/>
</dbReference>
<dbReference type="CDD" id="cd06558">
    <property type="entry name" value="crotonase-like"/>
    <property type="match status" value="1"/>
</dbReference>
<dbReference type="OrthoDB" id="9771883at2"/>
<name>A0A0J6WVT7_9FIRM</name>
<dbReference type="EMBL" id="LEKT01000003">
    <property type="protein sequence ID" value="KMO87625.1"/>
    <property type="molecule type" value="Genomic_DNA"/>
</dbReference>
<dbReference type="Gene3D" id="3.90.226.10">
    <property type="entry name" value="2-enoyl-CoA Hydratase, Chain A, domain 1"/>
    <property type="match status" value="1"/>
</dbReference>
<gene>
    <name evidence="3" type="ORF">AB840_01630</name>
</gene>
<sequence>MAYKNIEFTKEDSIGILTINRPKALNALNTETVTELNDCVGKIENDPEVKVLIITGSGKKSFVAGADIVEMSTKNPIEGRHFGKISQDTFTRIENLPQPVIAAVNGFALGGGCELACACDFRYASENAKFGQPEVGLGITPGFGGTQRLPRVVGRGYGKELIYRANMINAQEAHRIGLVNTVVPQEELMDTCLKVAKEIASNAKIAVQLAKTAINRGINCDVITGIAYEDEVFGLCFSTDDQKEGMAAFVEKREKHFTDK</sequence>
<reference evidence="3 4" key="1">
    <citation type="submission" date="2015-06" db="EMBL/GenBank/DDBJ databases">
        <title>Draft genome sequence of beer spoilage bacterium Megasphaera cerevisiae type strain 20462.</title>
        <authorList>
            <person name="Kutumbaka K."/>
            <person name="Pasmowitz J."/>
            <person name="Mategko J."/>
            <person name="Reyes D."/>
            <person name="Friedrich A."/>
            <person name="Han S."/>
            <person name="Martens-Habbena W."/>
            <person name="Neal-McKinney J."/>
            <person name="Janagama H.K."/>
            <person name="Nadala C."/>
            <person name="Samadpour M."/>
        </authorList>
    </citation>
    <scope>NUCLEOTIDE SEQUENCE [LARGE SCALE GENOMIC DNA]</scope>
    <source>
        <strain evidence="3 4">DSM 20462</strain>
    </source>
</reference>
<keyword evidence="4" id="KW-1185">Reference proteome</keyword>
<dbReference type="Proteomes" id="UP000036503">
    <property type="component" value="Unassembled WGS sequence"/>
</dbReference>
<organism evidence="3 4">
    <name type="scientific">Megasphaera cerevisiae DSM 20462</name>
    <dbReference type="NCBI Taxonomy" id="1122219"/>
    <lineage>
        <taxon>Bacteria</taxon>
        <taxon>Bacillati</taxon>
        <taxon>Bacillota</taxon>
        <taxon>Negativicutes</taxon>
        <taxon>Veillonellales</taxon>
        <taxon>Veillonellaceae</taxon>
        <taxon>Megasphaera</taxon>
    </lineage>
</organism>
<dbReference type="Gene3D" id="1.10.12.10">
    <property type="entry name" value="Lyase 2-enoyl-coa Hydratase, Chain A, domain 2"/>
    <property type="match status" value="1"/>
</dbReference>
<dbReference type="Pfam" id="PF00378">
    <property type="entry name" value="ECH_1"/>
    <property type="match status" value="1"/>
</dbReference>
<dbReference type="InParanoid" id="A0A0J6WVT7"/>
<dbReference type="NCBIfam" id="NF004475">
    <property type="entry name" value="PRK05809.1"/>
    <property type="match status" value="1"/>
</dbReference>
<dbReference type="GO" id="GO:0016836">
    <property type="term" value="F:hydro-lyase activity"/>
    <property type="evidence" value="ECO:0007669"/>
    <property type="project" value="UniProtKB-ARBA"/>
</dbReference>
<dbReference type="AlphaFoldDB" id="A0A0J6WVT7"/>
<dbReference type="GO" id="GO:0006635">
    <property type="term" value="P:fatty acid beta-oxidation"/>
    <property type="evidence" value="ECO:0007669"/>
    <property type="project" value="TreeGrafter"/>
</dbReference>
<dbReference type="InterPro" id="IPR029045">
    <property type="entry name" value="ClpP/crotonase-like_dom_sf"/>
</dbReference>
<keyword evidence="2" id="KW-0456">Lyase</keyword>
<dbReference type="FunFam" id="3.90.226.10:FF:000009">
    <property type="entry name" value="Carnitinyl-CoA dehydratase"/>
    <property type="match status" value="1"/>
</dbReference>
<comment type="caution">
    <text evidence="3">The sequence shown here is derived from an EMBL/GenBank/DDBJ whole genome shotgun (WGS) entry which is preliminary data.</text>
</comment>
<dbReference type="PANTHER" id="PTHR11941">
    <property type="entry name" value="ENOYL-COA HYDRATASE-RELATED"/>
    <property type="match status" value="1"/>
</dbReference>